<comment type="caution">
    <text evidence="1">The sequence shown here is derived from an EMBL/GenBank/DDBJ whole genome shotgun (WGS) entry which is preliminary data.</text>
</comment>
<evidence type="ECO:0000313" key="2">
    <source>
        <dbReference type="Proteomes" id="UP000018031"/>
    </source>
</evidence>
<dbReference type="EMBL" id="BAOU01000063">
    <property type="protein sequence ID" value="GAD06169.1"/>
    <property type="molecule type" value="Genomic_DNA"/>
</dbReference>
<reference evidence="1 2" key="2">
    <citation type="journal article" date="2013" name="Genome Announc.">
        <title>Draft Genome Sequences of Porphyromonas crevioricanis JCM 15906T and Porphyromonas cansulci JCM 13913T Isolated from a Canine Oral Cavity.</title>
        <authorList>
            <person name="Sakamoto M."/>
            <person name="Tanaka N."/>
            <person name="Shiwa Y."/>
            <person name="Yoshikawa H."/>
            <person name="Ohkuma M."/>
        </authorList>
    </citation>
    <scope>NUCLEOTIDE SEQUENCE [LARGE SCALE GENOMIC DNA]</scope>
    <source>
        <strain evidence="1 2">JCM 15906</strain>
    </source>
</reference>
<protein>
    <submittedName>
        <fullName evidence="1">Uncharacterized protein</fullName>
    </submittedName>
</protein>
<gene>
    <name evidence="1" type="ORF">PORCRE_1891</name>
</gene>
<organism evidence="1 2">
    <name type="scientific">Porphyromonas crevioricanis JCM 15906</name>
    <dbReference type="NCBI Taxonomy" id="1305617"/>
    <lineage>
        <taxon>Bacteria</taxon>
        <taxon>Pseudomonadati</taxon>
        <taxon>Bacteroidota</taxon>
        <taxon>Bacteroidia</taxon>
        <taxon>Bacteroidales</taxon>
        <taxon>Porphyromonadaceae</taxon>
        <taxon>Porphyromonas</taxon>
    </lineage>
</organism>
<reference evidence="2" key="1">
    <citation type="journal article" date="2013" name="Genome">
        <title>Draft Genome Sequences of Porphyromonas crevioricanis JCM 15906T and Porphyromonas cansulci JCM 13913T Isolated from a Canine Oral Cavity.</title>
        <authorList>
            <person name="Sakamoto M."/>
            <person name="Tanaka N."/>
            <person name="Shiwa Y."/>
            <person name="Yoshikawa H."/>
            <person name="Ohkuma M."/>
        </authorList>
    </citation>
    <scope>NUCLEOTIDE SEQUENCE [LARGE SCALE GENOMIC DNA]</scope>
    <source>
        <strain evidence="2">JCM 15906</strain>
    </source>
</reference>
<accession>T1DU10</accession>
<evidence type="ECO:0000313" key="1">
    <source>
        <dbReference type="EMBL" id="GAD06169.1"/>
    </source>
</evidence>
<proteinExistence type="predicted"/>
<sequence>MKMSATGMTTNGSRVSSMRIYRQSVCYPKANIELLFDVIIERLASEEPDEYRLLYSCGDFFIDGHAPESFIDKLSISVSLAFYPLDLSINRKNGTIQINNSQEIIERWETKKKELLQENAGEYLLTYISQMDTILRDVNAMQSAIEKNFIFINLFVIPLSIDSPVYCLKMSQLHIPSGQYGERLLFNGKFMLEEEENEDSTLLSFDGRAARYSITSDGSPHKDNFRAKVSYFISSEMKTIDDIYADTYLLSEDEGGKESLFQSIRIHYLRN</sequence>
<dbReference type="AlphaFoldDB" id="T1DU10"/>
<dbReference type="Proteomes" id="UP000018031">
    <property type="component" value="Unassembled WGS sequence"/>
</dbReference>
<name>T1DU10_9PORP</name>